<comment type="caution">
    <text evidence="2">The sequence shown here is derived from an EMBL/GenBank/DDBJ whole genome shotgun (WGS) entry which is preliminary data.</text>
</comment>
<feature type="region of interest" description="Disordered" evidence="1">
    <location>
        <begin position="1"/>
        <end position="48"/>
    </location>
</feature>
<dbReference type="EMBL" id="JAGRRH010000009">
    <property type="protein sequence ID" value="KAG7365272.1"/>
    <property type="molecule type" value="Genomic_DNA"/>
</dbReference>
<keyword evidence="3" id="KW-1185">Reference proteome</keyword>
<organism evidence="2 3">
    <name type="scientific">Nitzschia inconspicua</name>
    <dbReference type="NCBI Taxonomy" id="303405"/>
    <lineage>
        <taxon>Eukaryota</taxon>
        <taxon>Sar</taxon>
        <taxon>Stramenopiles</taxon>
        <taxon>Ochrophyta</taxon>
        <taxon>Bacillariophyta</taxon>
        <taxon>Bacillariophyceae</taxon>
        <taxon>Bacillariophycidae</taxon>
        <taxon>Bacillariales</taxon>
        <taxon>Bacillariaceae</taxon>
        <taxon>Nitzschia</taxon>
    </lineage>
</organism>
<name>A0A9K3LN99_9STRA</name>
<reference evidence="2" key="2">
    <citation type="submission" date="2021-04" db="EMBL/GenBank/DDBJ databases">
        <authorList>
            <person name="Podell S."/>
        </authorList>
    </citation>
    <scope>NUCLEOTIDE SEQUENCE</scope>
    <source>
        <strain evidence="2">Hildebrandi</strain>
    </source>
</reference>
<evidence type="ECO:0000313" key="3">
    <source>
        <dbReference type="Proteomes" id="UP000693970"/>
    </source>
</evidence>
<sequence>MTRQDSDDSSSSNEITAAAVAPDINSNANIDKENVQQQSDGNQLSSSVVVDDDDVISMSKTSNLMKNNNNDDVVAVDNPPILSRTTLHREISKQVLRHKLQKLRHLVIEQAISPAYLDSLFPQLLELFDPQTVTYNGGIAKIKQWKISCYLEVMEGGIPCTNPNMELRRVFLPLLETCNNLFLAWYRQQHACNTNNTNNSSSNSNVALSKRKRCHRLMTFITRYTPNPGEQALLKHVDGAGKVDGSVVVALPIDRWSAPYAENSFEGHGGGITFWDGKETIVVDETETGSVRQQRPREIHYETRSGDVAFIDRAVWHQADPITKGTRWALVIFYKVEDDEN</sequence>
<evidence type="ECO:0000256" key="1">
    <source>
        <dbReference type="SAM" id="MobiDB-lite"/>
    </source>
</evidence>
<proteinExistence type="predicted"/>
<gene>
    <name evidence="2" type="ORF">IV203_038475</name>
</gene>
<accession>A0A9K3LN99</accession>
<dbReference type="Proteomes" id="UP000693970">
    <property type="component" value="Unassembled WGS sequence"/>
</dbReference>
<dbReference type="OrthoDB" id="411867at2759"/>
<feature type="compositionally biased region" description="Polar residues" evidence="1">
    <location>
        <begin position="24"/>
        <end position="44"/>
    </location>
</feature>
<dbReference type="AlphaFoldDB" id="A0A9K3LN99"/>
<protein>
    <submittedName>
        <fullName evidence="2">Uncharacterized protein</fullName>
    </submittedName>
</protein>
<reference evidence="2" key="1">
    <citation type="journal article" date="2021" name="Sci. Rep.">
        <title>Diploid genomic architecture of Nitzschia inconspicua, an elite biomass production diatom.</title>
        <authorList>
            <person name="Oliver A."/>
            <person name="Podell S."/>
            <person name="Pinowska A."/>
            <person name="Traller J.C."/>
            <person name="Smith S.R."/>
            <person name="McClure R."/>
            <person name="Beliaev A."/>
            <person name="Bohutskyi P."/>
            <person name="Hill E.A."/>
            <person name="Rabines A."/>
            <person name="Zheng H."/>
            <person name="Allen L.Z."/>
            <person name="Kuo A."/>
            <person name="Grigoriev I.V."/>
            <person name="Allen A.E."/>
            <person name="Hazlebeck D."/>
            <person name="Allen E.E."/>
        </authorList>
    </citation>
    <scope>NUCLEOTIDE SEQUENCE</scope>
    <source>
        <strain evidence="2">Hildebrandi</strain>
    </source>
</reference>
<evidence type="ECO:0000313" key="2">
    <source>
        <dbReference type="EMBL" id="KAG7365272.1"/>
    </source>
</evidence>